<dbReference type="Pfam" id="PF00109">
    <property type="entry name" value="ketoacyl-synt"/>
    <property type="match status" value="1"/>
</dbReference>
<dbReference type="InterPro" id="IPR014030">
    <property type="entry name" value="Ketoacyl_synth_N"/>
</dbReference>
<gene>
    <name evidence="11" type="primary">FASN_51</name>
    <name evidence="11" type="ORF">TNCT_461091</name>
</gene>
<feature type="transmembrane region" description="Helical" evidence="9">
    <location>
        <begin position="107"/>
        <end position="127"/>
    </location>
</feature>
<keyword evidence="3" id="KW-0276">Fatty acid metabolism</keyword>
<name>A0A8X6FER8_TRICU</name>
<proteinExistence type="predicted"/>
<keyword evidence="4" id="KW-0521">NADP</keyword>
<dbReference type="SUPFAM" id="SSF53901">
    <property type="entry name" value="Thiolase-like"/>
    <property type="match status" value="1"/>
</dbReference>
<dbReference type="Proteomes" id="UP000887116">
    <property type="component" value="Unassembled WGS sequence"/>
</dbReference>
<dbReference type="Gene3D" id="3.40.47.10">
    <property type="match status" value="1"/>
</dbReference>
<dbReference type="GO" id="GO:0016491">
    <property type="term" value="F:oxidoreductase activity"/>
    <property type="evidence" value="ECO:0007669"/>
    <property type="project" value="UniProtKB-KW"/>
</dbReference>
<dbReference type="AlphaFoldDB" id="A0A8X6FER8"/>
<keyword evidence="1" id="KW-0596">Phosphopantetheine</keyword>
<evidence type="ECO:0000256" key="2">
    <source>
        <dbReference type="ARBA" id="ARBA00022516"/>
    </source>
</evidence>
<evidence type="ECO:0000313" key="11">
    <source>
        <dbReference type="EMBL" id="GFQ78112.1"/>
    </source>
</evidence>
<evidence type="ECO:0000256" key="7">
    <source>
        <dbReference type="ARBA" id="ARBA00023160"/>
    </source>
</evidence>
<keyword evidence="6" id="KW-0443">Lipid metabolism</keyword>
<evidence type="ECO:0000256" key="4">
    <source>
        <dbReference type="ARBA" id="ARBA00022857"/>
    </source>
</evidence>
<evidence type="ECO:0000256" key="1">
    <source>
        <dbReference type="ARBA" id="ARBA00022450"/>
    </source>
</evidence>
<evidence type="ECO:0000256" key="5">
    <source>
        <dbReference type="ARBA" id="ARBA00023002"/>
    </source>
</evidence>
<dbReference type="GO" id="GO:0006633">
    <property type="term" value="P:fatty acid biosynthetic process"/>
    <property type="evidence" value="ECO:0007669"/>
    <property type="project" value="UniProtKB-KW"/>
</dbReference>
<sequence>MDLILDHHVYCTGGFDPEDIVISGMAGRFPECDTVGELKESLFNKKDLIVFRGTRFEKGDCNAPYDSPGLVNNLDKLDTTYFPVSSYLANMLDPAARILMEVTYESIADAGCNIFLYCFSLILNIILHVKK</sequence>
<dbReference type="EMBL" id="BMAO01002082">
    <property type="protein sequence ID" value="GFQ78112.1"/>
    <property type="molecule type" value="Genomic_DNA"/>
</dbReference>
<accession>A0A8X6FER8</accession>
<keyword evidence="8" id="KW-0511">Multifunctional enzyme</keyword>
<keyword evidence="12" id="KW-1185">Reference proteome</keyword>
<keyword evidence="9" id="KW-0812">Transmembrane</keyword>
<keyword evidence="2" id="KW-0444">Lipid biosynthesis</keyword>
<keyword evidence="9" id="KW-0472">Membrane</keyword>
<evidence type="ECO:0000256" key="9">
    <source>
        <dbReference type="SAM" id="Phobius"/>
    </source>
</evidence>
<organism evidence="11 12">
    <name type="scientific">Trichonephila clavata</name>
    <name type="common">Joro spider</name>
    <name type="synonym">Nephila clavata</name>
    <dbReference type="NCBI Taxonomy" id="2740835"/>
    <lineage>
        <taxon>Eukaryota</taxon>
        <taxon>Metazoa</taxon>
        <taxon>Ecdysozoa</taxon>
        <taxon>Arthropoda</taxon>
        <taxon>Chelicerata</taxon>
        <taxon>Arachnida</taxon>
        <taxon>Araneae</taxon>
        <taxon>Araneomorphae</taxon>
        <taxon>Entelegynae</taxon>
        <taxon>Araneoidea</taxon>
        <taxon>Nephilidae</taxon>
        <taxon>Trichonephila</taxon>
    </lineage>
</organism>
<evidence type="ECO:0000256" key="6">
    <source>
        <dbReference type="ARBA" id="ARBA00023098"/>
    </source>
</evidence>
<comment type="caution">
    <text evidence="11">The sequence shown here is derived from an EMBL/GenBank/DDBJ whole genome shotgun (WGS) entry which is preliminary data.</text>
</comment>
<evidence type="ECO:0000256" key="8">
    <source>
        <dbReference type="ARBA" id="ARBA00023268"/>
    </source>
</evidence>
<evidence type="ECO:0000256" key="3">
    <source>
        <dbReference type="ARBA" id="ARBA00022832"/>
    </source>
</evidence>
<dbReference type="OrthoDB" id="6434944at2759"/>
<dbReference type="InterPro" id="IPR016039">
    <property type="entry name" value="Thiolase-like"/>
</dbReference>
<evidence type="ECO:0000259" key="10">
    <source>
        <dbReference type="Pfam" id="PF00109"/>
    </source>
</evidence>
<dbReference type="PANTHER" id="PTHR43775">
    <property type="entry name" value="FATTY ACID SYNTHASE"/>
    <property type="match status" value="1"/>
</dbReference>
<dbReference type="GO" id="GO:0004312">
    <property type="term" value="F:fatty acid synthase activity"/>
    <property type="evidence" value="ECO:0007669"/>
    <property type="project" value="TreeGrafter"/>
</dbReference>
<evidence type="ECO:0000313" key="12">
    <source>
        <dbReference type="Proteomes" id="UP000887116"/>
    </source>
</evidence>
<feature type="domain" description="Beta-ketoacyl synthase-like N-terminal" evidence="10">
    <location>
        <begin position="18"/>
        <end position="113"/>
    </location>
</feature>
<dbReference type="PANTHER" id="PTHR43775:SF7">
    <property type="entry name" value="FATTY ACID SYNTHASE"/>
    <property type="match status" value="1"/>
</dbReference>
<reference evidence="11" key="1">
    <citation type="submission" date="2020-07" db="EMBL/GenBank/DDBJ databases">
        <title>Multicomponent nature underlies the extraordinary mechanical properties of spider dragline silk.</title>
        <authorList>
            <person name="Kono N."/>
            <person name="Nakamura H."/>
            <person name="Mori M."/>
            <person name="Yoshida Y."/>
            <person name="Ohtoshi R."/>
            <person name="Malay A.D."/>
            <person name="Moran D.A.P."/>
            <person name="Tomita M."/>
            <person name="Numata K."/>
            <person name="Arakawa K."/>
        </authorList>
    </citation>
    <scope>NUCLEOTIDE SEQUENCE</scope>
</reference>
<protein>
    <submittedName>
        <fullName evidence="11">Fatty acid synthase</fullName>
    </submittedName>
</protein>
<keyword evidence="5" id="KW-0560">Oxidoreductase</keyword>
<keyword evidence="9" id="KW-1133">Transmembrane helix</keyword>
<keyword evidence="7" id="KW-0275">Fatty acid biosynthesis</keyword>
<dbReference type="InterPro" id="IPR050091">
    <property type="entry name" value="PKS_NRPS_Biosynth_Enz"/>
</dbReference>